<dbReference type="Gene3D" id="1.10.8.60">
    <property type="match status" value="1"/>
</dbReference>
<accession>A0A1H7ZYF1</accession>
<dbReference type="InterPro" id="IPR029016">
    <property type="entry name" value="GAF-like_dom_sf"/>
</dbReference>
<dbReference type="InterPro" id="IPR002197">
    <property type="entry name" value="HTH_Fis"/>
</dbReference>
<dbReference type="Pfam" id="PF01590">
    <property type="entry name" value="GAF"/>
    <property type="match status" value="1"/>
</dbReference>
<dbReference type="PROSITE" id="PS00675">
    <property type="entry name" value="SIGMA54_INTERACT_1"/>
    <property type="match status" value="1"/>
</dbReference>
<keyword evidence="4" id="KW-0805">Transcription regulation</keyword>
<evidence type="ECO:0000256" key="1">
    <source>
        <dbReference type="ARBA" id="ARBA00022741"/>
    </source>
</evidence>
<dbReference type="RefSeq" id="WP_091296754.1">
    <property type="nucleotide sequence ID" value="NZ_FOCE01000001.1"/>
</dbReference>
<sequence>MRDREHVREIDLVLTGRESSRDSIVAQSWRRCVEQYGLDPARPSPAHIVTDTRLREHREQSERLIAIARSGLESLFRQIAGQNYVLLVADAKGVTVDFFGDPRFEDDLRRAGLYLGSDWSESLAGTCGVGSCIVTKQPMTIHQTDHFDLTHTPLSCTAAPIFDASGVLAAVLDISLLRSPQPKISQSMALSLVKASARRIEMANLMAMTRGDWVLRFSTLPEFLDVDPEAAIALDGSGRIIGMTHGAETTLAPQGGPVIGQPLDRFFNLSIDDLPELMRGRPTEERLVQLADGRALFGHAIAPQRGPMPRPGPASTLPAALQSFGGADPAIRRLLADAARLAPTAIPLLIRGETGSGKERLARAIHICDPARRPFVTLNCAALSDRQLDETLLPGSQLAVAEGGTLFLDNLADLPMPLQGRLLQLLIEAETQGAGRIKLRVISASPADLAQAVREGRFRQDLFFRLAVATLTVPPLRLRQDFDWVLDRLLRQRTHGRAESYRLSPAARAELQARPWPGNIRELGNVLDVAVALADQPVIDLPDLPTPALSAPAEPEDDLPAILAACNGNMAQAARRMGVDRSTILRRMRRLGLAP</sequence>
<dbReference type="PROSITE" id="PS50045">
    <property type="entry name" value="SIGMA54_INTERACT_4"/>
    <property type="match status" value="1"/>
</dbReference>
<evidence type="ECO:0000313" key="9">
    <source>
        <dbReference type="Proteomes" id="UP000198761"/>
    </source>
</evidence>
<reference evidence="8 9" key="1">
    <citation type="submission" date="2016-10" db="EMBL/GenBank/DDBJ databases">
        <authorList>
            <person name="de Groot N.N."/>
        </authorList>
    </citation>
    <scope>NUCLEOTIDE SEQUENCE [LARGE SCALE GENOMIC DNA]</scope>
    <source>
        <strain evidence="8 9">DSM 3857</strain>
    </source>
</reference>
<evidence type="ECO:0000256" key="2">
    <source>
        <dbReference type="ARBA" id="ARBA00022840"/>
    </source>
</evidence>
<proteinExistence type="predicted"/>
<dbReference type="GO" id="GO:0043565">
    <property type="term" value="F:sequence-specific DNA binding"/>
    <property type="evidence" value="ECO:0007669"/>
    <property type="project" value="InterPro"/>
</dbReference>
<dbReference type="STRING" id="933059.SAMN04488103_101703"/>
<dbReference type="InterPro" id="IPR027417">
    <property type="entry name" value="P-loop_NTPase"/>
</dbReference>
<dbReference type="PRINTS" id="PR01590">
    <property type="entry name" value="HTHFIS"/>
</dbReference>
<dbReference type="AlphaFoldDB" id="A0A1H7ZYF1"/>
<evidence type="ECO:0000313" key="8">
    <source>
        <dbReference type="EMBL" id="SEM63692.1"/>
    </source>
</evidence>
<dbReference type="GO" id="GO:0005524">
    <property type="term" value="F:ATP binding"/>
    <property type="evidence" value="ECO:0007669"/>
    <property type="project" value="UniProtKB-KW"/>
</dbReference>
<dbReference type="CDD" id="cd00009">
    <property type="entry name" value="AAA"/>
    <property type="match status" value="1"/>
</dbReference>
<dbReference type="PANTHER" id="PTHR32071:SF112">
    <property type="entry name" value="REGULATORY PROTEIN"/>
    <property type="match status" value="1"/>
</dbReference>
<keyword evidence="2" id="KW-0067">ATP-binding</keyword>
<dbReference type="PANTHER" id="PTHR32071">
    <property type="entry name" value="TRANSCRIPTIONAL REGULATORY PROTEIN"/>
    <property type="match status" value="1"/>
</dbReference>
<dbReference type="SUPFAM" id="SSF46689">
    <property type="entry name" value="Homeodomain-like"/>
    <property type="match status" value="1"/>
</dbReference>
<dbReference type="Pfam" id="PF25601">
    <property type="entry name" value="AAA_lid_14"/>
    <property type="match status" value="1"/>
</dbReference>
<keyword evidence="5" id="KW-0238">DNA-binding</keyword>
<dbReference type="InterPro" id="IPR025662">
    <property type="entry name" value="Sigma_54_int_dom_ATP-bd_1"/>
</dbReference>
<evidence type="ECO:0000259" key="7">
    <source>
        <dbReference type="PROSITE" id="PS50045"/>
    </source>
</evidence>
<name>A0A1H7ZYF1_9RHOB</name>
<evidence type="ECO:0000256" key="6">
    <source>
        <dbReference type="ARBA" id="ARBA00023163"/>
    </source>
</evidence>
<dbReference type="EMBL" id="FOCE01000001">
    <property type="protein sequence ID" value="SEM63692.1"/>
    <property type="molecule type" value="Genomic_DNA"/>
</dbReference>
<dbReference type="SUPFAM" id="SSF52540">
    <property type="entry name" value="P-loop containing nucleoside triphosphate hydrolases"/>
    <property type="match status" value="1"/>
</dbReference>
<dbReference type="InterPro" id="IPR058031">
    <property type="entry name" value="AAA_lid_NorR"/>
</dbReference>
<feature type="domain" description="Sigma-54 factor interaction" evidence="7">
    <location>
        <begin position="324"/>
        <end position="532"/>
    </location>
</feature>
<keyword evidence="9" id="KW-1185">Reference proteome</keyword>
<dbReference type="InterPro" id="IPR009057">
    <property type="entry name" value="Homeodomain-like_sf"/>
</dbReference>
<dbReference type="InterPro" id="IPR002078">
    <property type="entry name" value="Sigma_54_int"/>
</dbReference>
<dbReference type="GO" id="GO:0006355">
    <property type="term" value="P:regulation of DNA-templated transcription"/>
    <property type="evidence" value="ECO:0007669"/>
    <property type="project" value="InterPro"/>
</dbReference>
<evidence type="ECO:0000256" key="3">
    <source>
        <dbReference type="ARBA" id="ARBA00023012"/>
    </source>
</evidence>
<organism evidence="8 9">
    <name type="scientific">Gemmobacter aquatilis</name>
    <dbReference type="NCBI Taxonomy" id="933059"/>
    <lineage>
        <taxon>Bacteria</taxon>
        <taxon>Pseudomonadati</taxon>
        <taxon>Pseudomonadota</taxon>
        <taxon>Alphaproteobacteria</taxon>
        <taxon>Rhodobacterales</taxon>
        <taxon>Paracoccaceae</taxon>
        <taxon>Gemmobacter</taxon>
    </lineage>
</organism>
<dbReference type="Proteomes" id="UP000198761">
    <property type="component" value="Unassembled WGS sequence"/>
</dbReference>
<dbReference type="InterPro" id="IPR025944">
    <property type="entry name" value="Sigma_54_int_dom_CS"/>
</dbReference>
<dbReference type="Pfam" id="PF00158">
    <property type="entry name" value="Sigma54_activat"/>
    <property type="match status" value="1"/>
</dbReference>
<dbReference type="OrthoDB" id="9805953at2"/>
<gene>
    <name evidence="8" type="ORF">SAMN04488103_101703</name>
</gene>
<protein>
    <submittedName>
        <fullName evidence="8">Transcriptional regulator of acetoin/glycerol metabolism</fullName>
    </submittedName>
</protein>
<dbReference type="PROSITE" id="PS00688">
    <property type="entry name" value="SIGMA54_INTERACT_3"/>
    <property type="match status" value="1"/>
</dbReference>
<evidence type="ECO:0000256" key="4">
    <source>
        <dbReference type="ARBA" id="ARBA00023015"/>
    </source>
</evidence>
<dbReference type="InterPro" id="IPR003018">
    <property type="entry name" value="GAF"/>
</dbReference>
<dbReference type="Gene3D" id="3.30.450.40">
    <property type="match status" value="1"/>
</dbReference>
<dbReference type="Gene3D" id="1.10.10.60">
    <property type="entry name" value="Homeodomain-like"/>
    <property type="match status" value="1"/>
</dbReference>
<dbReference type="GO" id="GO:0000160">
    <property type="term" value="P:phosphorelay signal transduction system"/>
    <property type="evidence" value="ECO:0007669"/>
    <property type="project" value="UniProtKB-KW"/>
</dbReference>
<dbReference type="Gene3D" id="3.40.50.300">
    <property type="entry name" value="P-loop containing nucleotide triphosphate hydrolases"/>
    <property type="match status" value="1"/>
</dbReference>
<evidence type="ECO:0000256" key="5">
    <source>
        <dbReference type="ARBA" id="ARBA00023125"/>
    </source>
</evidence>
<keyword evidence="1" id="KW-0547">Nucleotide-binding</keyword>
<keyword evidence="6" id="KW-0804">Transcription</keyword>
<keyword evidence="3" id="KW-0902">Two-component regulatory system</keyword>
<dbReference type="SUPFAM" id="SSF55781">
    <property type="entry name" value="GAF domain-like"/>
    <property type="match status" value="1"/>
</dbReference>
<dbReference type="Pfam" id="PF02954">
    <property type="entry name" value="HTH_8"/>
    <property type="match status" value="1"/>
</dbReference>